<reference evidence="6" key="2">
    <citation type="submission" date="2025-08" db="UniProtKB">
        <authorList>
            <consortium name="RefSeq"/>
        </authorList>
    </citation>
    <scope>IDENTIFICATION</scope>
    <source>
        <tissue evidence="6">Etiolated seedlings</tissue>
    </source>
</reference>
<feature type="coiled-coil region" evidence="3">
    <location>
        <begin position="279"/>
        <end position="306"/>
    </location>
</feature>
<dbReference type="RefSeq" id="XP_073226216.1">
    <property type="nucleotide sequence ID" value="XM_073370115.1"/>
</dbReference>
<dbReference type="Proteomes" id="UP000087171">
    <property type="component" value="Chromosome Ca6"/>
</dbReference>
<dbReference type="KEGG" id="cam:101509101"/>
<dbReference type="OrthoDB" id="1917992at2759"/>
<evidence type="ECO:0000256" key="2">
    <source>
        <dbReference type="ARBA" id="ARBA00023054"/>
    </source>
</evidence>
<protein>
    <submittedName>
        <fullName evidence="6">Filament-like plant protein 7</fullName>
    </submittedName>
</protein>
<feature type="coiled-coil region" evidence="3">
    <location>
        <begin position="667"/>
        <end position="736"/>
    </location>
</feature>
<keyword evidence="2 3" id="KW-0175">Coiled coil</keyword>
<reference evidence="5" key="1">
    <citation type="journal article" date="2013" name="Nat. Biotechnol.">
        <title>Draft genome sequence of chickpea (Cicer arietinum) provides a resource for trait improvement.</title>
        <authorList>
            <person name="Varshney R.K."/>
            <person name="Song C."/>
            <person name="Saxena R.K."/>
            <person name="Azam S."/>
            <person name="Yu S."/>
            <person name="Sharpe A.G."/>
            <person name="Cannon S."/>
            <person name="Baek J."/>
            <person name="Rosen B.D."/>
            <person name="Tar'an B."/>
            <person name="Millan T."/>
            <person name="Zhang X."/>
            <person name="Ramsay L.D."/>
            <person name="Iwata A."/>
            <person name="Wang Y."/>
            <person name="Nelson W."/>
            <person name="Farmer A.D."/>
            <person name="Gaur P.M."/>
            <person name="Soderlund C."/>
            <person name="Penmetsa R.V."/>
            <person name="Xu C."/>
            <person name="Bharti A.K."/>
            <person name="He W."/>
            <person name="Winter P."/>
            <person name="Zhao S."/>
            <person name="Hane J.K."/>
            <person name="Carrasquilla-Garcia N."/>
            <person name="Condie J.A."/>
            <person name="Upadhyaya H.D."/>
            <person name="Luo M.C."/>
            <person name="Thudi M."/>
            <person name="Gowda C.L."/>
            <person name="Singh N.P."/>
            <person name="Lichtenzveig J."/>
            <person name="Gali K.K."/>
            <person name="Rubio J."/>
            <person name="Nadarajan N."/>
            <person name="Dolezel J."/>
            <person name="Bansal K.C."/>
            <person name="Xu X."/>
            <person name="Edwards D."/>
            <person name="Zhang G."/>
            <person name="Kahl G."/>
            <person name="Gil J."/>
            <person name="Singh K.B."/>
            <person name="Datta S.K."/>
            <person name="Jackson S.A."/>
            <person name="Wang J."/>
            <person name="Cook D.R."/>
        </authorList>
    </citation>
    <scope>NUCLEOTIDE SEQUENCE [LARGE SCALE GENOMIC DNA]</scope>
    <source>
        <strain evidence="5">cv. CDC Frontier</strain>
    </source>
</reference>
<feature type="compositionally biased region" description="Basic and acidic residues" evidence="4">
    <location>
        <begin position="30"/>
        <end position="44"/>
    </location>
</feature>
<comment type="similarity">
    <text evidence="1">Belongs to the FPP family.</text>
</comment>
<evidence type="ECO:0000256" key="4">
    <source>
        <dbReference type="SAM" id="MobiDB-lite"/>
    </source>
</evidence>
<feature type="region of interest" description="Disordered" evidence="4">
    <location>
        <begin position="29"/>
        <end position="53"/>
    </location>
</feature>
<dbReference type="PaxDb" id="3827-XP_004505245.1"/>
<accession>A0A1S2YID3</accession>
<dbReference type="eggNOG" id="ENOG502QRCS">
    <property type="taxonomic scope" value="Eukaryota"/>
</dbReference>
<evidence type="ECO:0000256" key="3">
    <source>
        <dbReference type="SAM" id="Coils"/>
    </source>
</evidence>
<dbReference type="InterPro" id="IPR008587">
    <property type="entry name" value="FPP_plant"/>
</dbReference>
<sequence>MNHKPWHWRKKSMEKTIFAADKVVTPSQIIEKEEHNLSTDKESGSQRSSRRSLNEKLATVLLDSPVEADPLAKEPLQSQSCVQEEQEQSVCVATPKISEEHEKIQKELEEKLSEANKRIDDLTTENTSLTNALLSKEEYIGELLRCKQEADEEFKTLMTRLDSTEKENAFLRYEFHMLEKELEMRKEETDYSRRYADESHKQYLESSQKSSKLEAECQRLRLVLQKRSPGLAGSGNRKNEIGTMRREIDMRRKKSNLTKDLICKNNDIGNSTGLADKRISLMIKRLQDLDEENKALKRILTEKNYELDSSRFMYAETASRLSQAEILLRKFSENHKSMELARCYSTSNELPLMSTFDISSDDEAISSGSWANALISELEHLRVTEAKTHGNNKALEVQDMYSTDDFVDMEKKAIVSVDTPKGGYLSDVSGRELVPVEQDFGFHERNHTNQKQFDWLQIVLNAMLEEKRVSKRSLDDLFNDIKIAFGCINHSTACKYDYITQKPTHPAESDSFYVNSFSGFTESVHRIIKLIEGIAPKSFICNNGPDCLEENRHSDLSQSPKSKDFFIHVLQWKVSDLNPLLHQLVHTCKNLLTGRADFENFVEEVAVALDWSINNCANSTNASIARDKIKKHFNCFLSANENENQIDVDDEQFSHKESTVFNTKSNQHDLLEEIRKLKDDLRNTESAKKDLEVKLMSVTHESENLTKQCHEAQNSIKGLELEIETLKESKAMVKDQIEKQKMINEDLDTQLTIGQAKLNDIFQKFSSLEFELEDKKNSCEELEATCLELQLQLESITKKESPIYGRYEAEKIHQTGWEITTASSKLAECQETIVNLGKQLKALASSSETALLDKVVSTNSYMVNPSQKKNLIKKRSSLRTHMLAEDDAKEEIHTSVQNEESKSIEDAQRPSLLQPETETALQTPLVMDNAPEIPMTSEKNDRSKATGYLSIVPRKKHSGFEFLRRLLSRQKKSKGTKLLGIA</sequence>
<dbReference type="PANTHER" id="PTHR31580:SF8">
    <property type="entry name" value="FILAMENT-LIKE PROTEIN (DUF869)"/>
    <property type="match status" value="1"/>
</dbReference>
<feature type="coiled-coil region" evidence="3">
    <location>
        <begin position="765"/>
        <end position="799"/>
    </location>
</feature>
<evidence type="ECO:0000256" key="1">
    <source>
        <dbReference type="ARBA" id="ARBA00005921"/>
    </source>
</evidence>
<organism evidence="5 6">
    <name type="scientific">Cicer arietinum</name>
    <name type="common">Chickpea</name>
    <name type="synonym">Garbanzo</name>
    <dbReference type="NCBI Taxonomy" id="3827"/>
    <lineage>
        <taxon>Eukaryota</taxon>
        <taxon>Viridiplantae</taxon>
        <taxon>Streptophyta</taxon>
        <taxon>Embryophyta</taxon>
        <taxon>Tracheophyta</taxon>
        <taxon>Spermatophyta</taxon>
        <taxon>Magnoliopsida</taxon>
        <taxon>eudicotyledons</taxon>
        <taxon>Gunneridae</taxon>
        <taxon>Pentapetalae</taxon>
        <taxon>rosids</taxon>
        <taxon>fabids</taxon>
        <taxon>Fabales</taxon>
        <taxon>Fabaceae</taxon>
        <taxon>Papilionoideae</taxon>
        <taxon>50 kb inversion clade</taxon>
        <taxon>NPAAA clade</taxon>
        <taxon>Hologalegina</taxon>
        <taxon>IRL clade</taxon>
        <taxon>Cicereae</taxon>
        <taxon>Cicer</taxon>
    </lineage>
</organism>
<dbReference type="AlphaFoldDB" id="A0A1S2YID3"/>
<gene>
    <name evidence="6" type="primary">LOC101509101</name>
</gene>
<evidence type="ECO:0000313" key="6">
    <source>
        <dbReference type="RefSeq" id="XP_004505245.1"/>
    </source>
</evidence>
<name>A0A1S2YID3_CICAR</name>
<dbReference type="RefSeq" id="XP_073226217.1">
    <property type="nucleotide sequence ID" value="XM_073370116.1"/>
</dbReference>
<dbReference type="PANTHER" id="PTHR31580">
    <property type="entry name" value="FILAMENT-LIKE PLANT PROTEIN 4"/>
    <property type="match status" value="1"/>
</dbReference>
<dbReference type="RefSeq" id="XP_004505245.1">
    <property type="nucleotide sequence ID" value="XM_004505188.3"/>
</dbReference>
<dbReference type="STRING" id="3827.A0A1S2YID3"/>
<feature type="region of interest" description="Disordered" evidence="4">
    <location>
        <begin position="888"/>
        <end position="944"/>
    </location>
</feature>
<dbReference type="GeneID" id="101509101"/>
<feature type="compositionally biased region" description="Basic and acidic residues" evidence="4">
    <location>
        <begin position="888"/>
        <end position="908"/>
    </location>
</feature>
<dbReference type="Pfam" id="PF05911">
    <property type="entry name" value="FPP"/>
    <property type="match status" value="1"/>
</dbReference>
<keyword evidence="5" id="KW-1185">Reference proteome</keyword>
<feature type="coiled-coil region" evidence="3">
    <location>
        <begin position="98"/>
        <end position="181"/>
    </location>
</feature>
<evidence type="ECO:0000313" key="5">
    <source>
        <dbReference type="Proteomes" id="UP000087171"/>
    </source>
</evidence>
<proteinExistence type="inferred from homology"/>